<gene>
    <name evidence="1" type="ORF">SAMN05216276_109413</name>
</gene>
<dbReference type="AlphaFoldDB" id="A0A239P732"/>
<evidence type="ECO:0000313" key="1">
    <source>
        <dbReference type="EMBL" id="SNT62856.1"/>
    </source>
</evidence>
<keyword evidence="2" id="KW-1185">Reference proteome</keyword>
<protein>
    <submittedName>
        <fullName evidence="1">Uncharacterized protein</fullName>
    </submittedName>
</protein>
<dbReference type="Proteomes" id="UP000198282">
    <property type="component" value="Unassembled WGS sequence"/>
</dbReference>
<organism evidence="1 2">
    <name type="scientific">Streptosporangium subroseum</name>
    <dbReference type="NCBI Taxonomy" id="106412"/>
    <lineage>
        <taxon>Bacteria</taxon>
        <taxon>Bacillati</taxon>
        <taxon>Actinomycetota</taxon>
        <taxon>Actinomycetes</taxon>
        <taxon>Streptosporangiales</taxon>
        <taxon>Streptosporangiaceae</taxon>
        <taxon>Streptosporangium</taxon>
    </lineage>
</organism>
<reference evidence="1 2" key="1">
    <citation type="submission" date="2017-06" db="EMBL/GenBank/DDBJ databases">
        <authorList>
            <person name="Kim H.J."/>
            <person name="Triplett B.A."/>
        </authorList>
    </citation>
    <scope>NUCLEOTIDE SEQUENCE [LARGE SCALE GENOMIC DNA]</scope>
    <source>
        <strain evidence="1 2">CGMCC 4.2132</strain>
    </source>
</reference>
<sequence length="80" mass="9259">MNTYSPLTWYTFRRFERIRVVAWTCHEHRVISYELCESAGLSFIQRTNTGEGKTIISRSEAWSCAQARIMWAGLLSGAVR</sequence>
<dbReference type="EMBL" id="FZOD01000094">
    <property type="protein sequence ID" value="SNT62856.1"/>
    <property type="molecule type" value="Genomic_DNA"/>
</dbReference>
<proteinExistence type="predicted"/>
<name>A0A239P732_9ACTN</name>
<evidence type="ECO:0000313" key="2">
    <source>
        <dbReference type="Proteomes" id="UP000198282"/>
    </source>
</evidence>
<accession>A0A239P732</accession>